<keyword evidence="3 10" id="KW-0963">Cytoplasm</keyword>
<dbReference type="SUPFAM" id="SSF55826">
    <property type="entry name" value="YbaK/ProRS associated domain"/>
    <property type="match status" value="1"/>
</dbReference>
<comment type="subcellular location">
    <subcellularLocation>
        <location evidence="1 10">Cytoplasm</location>
    </subcellularLocation>
</comment>
<comment type="subunit">
    <text evidence="2 10">Homodimer.</text>
</comment>
<dbReference type="Gene3D" id="3.90.960.10">
    <property type="entry name" value="YbaK/aminoacyl-tRNA synthetase-associated domain"/>
    <property type="match status" value="1"/>
</dbReference>
<dbReference type="PANTHER" id="PTHR42753">
    <property type="entry name" value="MITOCHONDRIAL RIBOSOME PROTEIN L39/PROLYL-TRNA LIGASE FAMILY MEMBER"/>
    <property type="match status" value="1"/>
</dbReference>
<evidence type="ECO:0000256" key="6">
    <source>
        <dbReference type="ARBA" id="ARBA00022840"/>
    </source>
</evidence>
<evidence type="ECO:0000256" key="4">
    <source>
        <dbReference type="ARBA" id="ARBA00022598"/>
    </source>
</evidence>
<dbReference type="CDD" id="cd00861">
    <property type="entry name" value="ProRS_anticodon_short"/>
    <property type="match status" value="1"/>
</dbReference>
<comment type="function">
    <text evidence="10">Catalyzes the attachment of proline to tRNA(Pro) in a two-step reaction: proline is first activated by ATP to form Pro-AMP and then transferred to the acceptor end of tRNA(Pro). As ProRS can inadvertently accommodate and process non-cognate amino acids such as alanine and cysteine, to avoid such errors it has two additional distinct editing activities against alanine. One activity is designated as 'pretransfer' editing and involves the tRNA(Pro)-independent hydrolysis of activated Ala-AMP. The other activity is designated 'posttransfer' editing and involves deacylation of mischarged Ala-tRNA(Pro). The misacylated Cys-tRNA(Pro) is not edited by ProRS.</text>
</comment>
<dbReference type="Gene3D" id="3.40.50.800">
    <property type="entry name" value="Anticodon-binding domain"/>
    <property type="match status" value="1"/>
</dbReference>
<dbReference type="HAMAP" id="MF_01569">
    <property type="entry name" value="Pro_tRNA_synth_type1"/>
    <property type="match status" value="1"/>
</dbReference>
<reference evidence="12 13" key="1">
    <citation type="submission" date="2013-10" db="EMBL/GenBank/DDBJ databases">
        <title>Salinisphaera orenii MK-B5 Genome Sequencing.</title>
        <authorList>
            <person name="Lai Q."/>
            <person name="Li C."/>
            <person name="Shao Z."/>
        </authorList>
    </citation>
    <scope>NUCLEOTIDE SEQUENCE [LARGE SCALE GENOMIC DNA]</scope>
    <source>
        <strain evidence="12 13">MK-B5</strain>
    </source>
</reference>
<dbReference type="InterPro" id="IPR050062">
    <property type="entry name" value="Pro-tRNA_synthetase"/>
</dbReference>
<dbReference type="InterPro" id="IPR007214">
    <property type="entry name" value="YbaK/aa-tRNA-synth-assoc-dom"/>
</dbReference>
<comment type="caution">
    <text evidence="12">The sequence shown here is derived from an EMBL/GenBank/DDBJ whole genome shotgun (WGS) entry which is preliminary data.</text>
</comment>
<organism evidence="12 13">
    <name type="scientific">Salinisphaera orenii MK-B5</name>
    <dbReference type="NCBI Taxonomy" id="856730"/>
    <lineage>
        <taxon>Bacteria</taxon>
        <taxon>Pseudomonadati</taxon>
        <taxon>Pseudomonadota</taxon>
        <taxon>Gammaproteobacteria</taxon>
        <taxon>Salinisphaerales</taxon>
        <taxon>Salinisphaeraceae</taxon>
        <taxon>Salinisphaera</taxon>
    </lineage>
</organism>
<dbReference type="CDD" id="cd04334">
    <property type="entry name" value="ProRS-INS"/>
    <property type="match status" value="1"/>
</dbReference>
<dbReference type="Pfam" id="PF04073">
    <property type="entry name" value="tRNA_edit"/>
    <property type="match status" value="1"/>
</dbReference>
<dbReference type="InterPro" id="IPR044140">
    <property type="entry name" value="ProRS_anticodon_short"/>
</dbReference>
<dbReference type="InterPro" id="IPR004500">
    <property type="entry name" value="Pro-tRNA-synth_IIa_bac-type"/>
</dbReference>
<evidence type="ECO:0000256" key="5">
    <source>
        <dbReference type="ARBA" id="ARBA00022741"/>
    </source>
</evidence>
<dbReference type="Gene3D" id="3.30.930.10">
    <property type="entry name" value="Bira Bifunctional Protein, Domain 2"/>
    <property type="match status" value="2"/>
</dbReference>
<evidence type="ECO:0000313" key="13">
    <source>
        <dbReference type="Proteomes" id="UP000283993"/>
    </source>
</evidence>
<keyword evidence="5 10" id="KW-0547">Nucleotide-binding</keyword>
<keyword evidence="8 10" id="KW-0030">Aminoacyl-tRNA synthetase</keyword>
<evidence type="ECO:0000256" key="1">
    <source>
        <dbReference type="ARBA" id="ARBA00004496"/>
    </source>
</evidence>
<dbReference type="InterPro" id="IPR036754">
    <property type="entry name" value="YbaK/aa-tRNA-synt-asso_dom_sf"/>
</dbReference>
<evidence type="ECO:0000256" key="10">
    <source>
        <dbReference type="HAMAP-Rule" id="MF_01569"/>
    </source>
</evidence>
<comment type="catalytic activity">
    <reaction evidence="9 10">
        <text>tRNA(Pro) + L-proline + ATP = L-prolyl-tRNA(Pro) + AMP + diphosphate</text>
        <dbReference type="Rhea" id="RHEA:14305"/>
        <dbReference type="Rhea" id="RHEA-COMP:9700"/>
        <dbReference type="Rhea" id="RHEA-COMP:9702"/>
        <dbReference type="ChEBI" id="CHEBI:30616"/>
        <dbReference type="ChEBI" id="CHEBI:33019"/>
        <dbReference type="ChEBI" id="CHEBI:60039"/>
        <dbReference type="ChEBI" id="CHEBI:78442"/>
        <dbReference type="ChEBI" id="CHEBI:78532"/>
        <dbReference type="ChEBI" id="CHEBI:456215"/>
        <dbReference type="EC" id="6.1.1.15"/>
    </reaction>
</comment>
<dbReference type="GO" id="GO:0005524">
    <property type="term" value="F:ATP binding"/>
    <property type="evidence" value="ECO:0007669"/>
    <property type="project" value="UniProtKB-UniRule"/>
</dbReference>
<protein>
    <recommendedName>
        <fullName evidence="10">Proline--tRNA ligase</fullName>
        <ecNumber evidence="10">6.1.1.15</ecNumber>
    </recommendedName>
    <alternativeName>
        <fullName evidence="10">Prolyl-tRNA synthetase</fullName>
        <shortName evidence="10">ProRS</shortName>
    </alternativeName>
</protein>
<dbReference type="Proteomes" id="UP000283993">
    <property type="component" value="Unassembled WGS sequence"/>
</dbReference>
<feature type="domain" description="Aminoacyl-transfer RNA synthetases class-II family profile" evidence="11">
    <location>
        <begin position="33"/>
        <end position="464"/>
    </location>
</feature>
<dbReference type="PRINTS" id="PR01046">
    <property type="entry name" value="TRNASYNTHPRO"/>
</dbReference>
<accession>A0A423PQ60</accession>
<dbReference type="NCBIfam" id="TIGR00409">
    <property type="entry name" value="proS_fam_II"/>
    <property type="match status" value="1"/>
</dbReference>
<dbReference type="InterPro" id="IPR023717">
    <property type="entry name" value="Pro-tRNA-Synthase_IIa_type1"/>
</dbReference>
<name>A0A423PQ60_9GAMM</name>
<dbReference type="NCBIfam" id="NF006625">
    <property type="entry name" value="PRK09194.1"/>
    <property type="match status" value="1"/>
</dbReference>
<evidence type="ECO:0000256" key="7">
    <source>
        <dbReference type="ARBA" id="ARBA00022917"/>
    </source>
</evidence>
<dbReference type="PANTHER" id="PTHR42753:SF2">
    <property type="entry name" value="PROLINE--TRNA LIGASE"/>
    <property type="match status" value="1"/>
</dbReference>
<dbReference type="GO" id="GO:0002161">
    <property type="term" value="F:aminoacyl-tRNA deacylase activity"/>
    <property type="evidence" value="ECO:0007669"/>
    <property type="project" value="InterPro"/>
</dbReference>
<dbReference type="GO" id="GO:0005829">
    <property type="term" value="C:cytosol"/>
    <property type="evidence" value="ECO:0007669"/>
    <property type="project" value="TreeGrafter"/>
</dbReference>
<dbReference type="EC" id="6.1.1.15" evidence="10"/>
<evidence type="ECO:0000313" key="12">
    <source>
        <dbReference type="EMBL" id="ROO27717.1"/>
    </source>
</evidence>
<sequence>MRLSRFALATTKQTPADAEIISHQLMLRAGMIRRLAAGLYTWSPLGMRVLRKVENIIREEMDAAGALEVLMPAVQPAELWRESGRWEAMGDLMLKMDDRLGREYCFGPTHEEVITDFAKRDIASYKQLPVNFYQIQTKFRDEIRPRFGLMRAREFIMKDAYSFHMDQADLDREYHGMRAAYTRILDRMGLDYRIVAADSGAIGGAKSEEFHVLAHSGEDELAVSESGAYAANIEAAVTRAPAGERPAPGGELRKVDTPGVATIADLCRALDLPAEATAKAIVVAGDDDRPVLLVLRGDHSLNDIKAEGIDGIASPLRFAEEAVIREHFGAGPGSLGPVHLSLRVIADHALEKTADMAVGANYDGAHFVNFNWGRDAPEPEFADLRNAVAGDPAPDGSPLAVLRGIEVGHVFQLGDKYSRALELTVLDENGAAVTPQMGCYGFGVSRIVAAAIEQCFDDAGICWPTAIAPFELVIVPIKADKSERVRDACDTLYAECRAAGIDVALDDRGLRPGPMFADAELIGIPHRIVVSERGLDAGTLEYKGRRDAESRQIGHGLDAIREAMGRTDGA</sequence>
<dbReference type="SUPFAM" id="SSF55681">
    <property type="entry name" value="Class II aaRS and biotin synthetases"/>
    <property type="match status" value="1"/>
</dbReference>
<evidence type="ECO:0000256" key="3">
    <source>
        <dbReference type="ARBA" id="ARBA00022490"/>
    </source>
</evidence>
<proteinExistence type="inferred from homology"/>
<dbReference type="InterPro" id="IPR036621">
    <property type="entry name" value="Anticodon-bd_dom_sf"/>
</dbReference>
<evidence type="ECO:0000259" key="11">
    <source>
        <dbReference type="PROSITE" id="PS50862"/>
    </source>
</evidence>
<evidence type="ECO:0000256" key="9">
    <source>
        <dbReference type="ARBA" id="ARBA00047671"/>
    </source>
</evidence>
<keyword evidence="6 10" id="KW-0067">ATP-binding</keyword>
<dbReference type="Pfam" id="PF03129">
    <property type="entry name" value="HGTP_anticodon"/>
    <property type="match status" value="1"/>
</dbReference>
<dbReference type="SUPFAM" id="SSF52954">
    <property type="entry name" value="Class II aaRS ABD-related"/>
    <property type="match status" value="1"/>
</dbReference>
<dbReference type="InterPro" id="IPR002314">
    <property type="entry name" value="aa-tRNA-synt_IIb"/>
</dbReference>
<keyword evidence="7 10" id="KW-0648">Protein biosynthesis</keyword>
<dbReference type="CDD" id="cd00779">
    <property type="entry name" value="ProRS_core_prok"/>
    <property type="match status" value="1"/>
</dbReference>
<dbReference type="GO" id="GO:0006433">
    <property type="term" value="P:prolyl-tRNA aminoacylation"/>
    <property type="evidence" value="ECO:0007669"/>
    <property type="project" value="UniProtKB-UniRule"/>
</dbReference>
<dbReference type="InterPro" id="IPR045864">
    <property type="entry name" value="aa-tRNA-synth_II/BPL/LPL"/>
</dbReference>
<dbReference type="InterPro" id="IPR004154">
    <property type="entry name" value="Anticodon-bd"/>
</dbReference>
<comment type="domain">
    <text evidence="10">Consists of three domains: the N-terminal catalytic domain, the editing domain and the C-terminal anticodon-binding domain.</text>
</comment>
<dbReference type="AlphaFoldDB" id="A0A423PQ60"/>
<dbReference type="InterPro" id="IPR006195">
    <property type="entry name" value="aa-tRNA-synth_II"/>
</dbReference>
<gene>
    <name evidence="10" type="primary">proS</name>
    <name evidence="12" type="ORF">SAOR_07755</name>
</gene>
<dbReference type="GO" id="GO:0004827">
    <property type="term" value="F:proline-tRNA ligase activity"/>
    <property type="evidence" value="ECO:0007669"/>
    <property type="project" value="UniProtKB-UniRule"/>
</dbReference>
<keyword evidence="4 10" id="KW-0436">Ligase</keyword>
<evidence type="ECO:0000256" key="8">
    <source>
        <dbReference type="ARBA" id="ARBA00023146"/>
    </source>
</evidence>
<dbReference type="RefSeq" id="WP_123630916.1">
    <property type="nucleotide sequence ID" value="NZ_AYKH01000012.1"/>
</dbReference>
<comment type="similarity">
    <text evidence="10">Belongs to the class-II aminoacyl-tRNA synthetase family. ProS type 1 subfamily.</text>
</comment>
<dbReference type="InterPro" id="IPR033730">
    <property type="entry name" value="ProRS_core_prok"/>
</dbReference>
<dbReference type="PROSITE" id="PS50862">
    <property type="entry name" value="AA_TRNA_LIGASE_II"/>
    <property type="match status" value="1"/>
</dbReference>
<dbReference type="Pfam" id="PF00587">
    <property type="entry name" value="tRNA-synt_2b"/>
    <property type="match status" value="1"/>
</dbReference>
<keyword evidence="13" id="KW-1185">Reference proteome</keyword>
<dbReference type="EMBL" id="AYKH01000012">
    <property type="protein sequence ID" value="ROO27717.1"/>
    <property type="molecule type" value="Genomic_DNA"/>
</dbReference>
<dbReference type="InterPro" id="IPR002316">
    <property type="entry name" value="Pro-tRNA-ligase_IIa"/>
</dbReference>
<evidence type="ECO:0000256" key="2">
    <source>
        <dbReference type="ARBA" id="ARBA00011738"/>
    </source>
</evidence>